<dbReference type="AlphaFoldDB" id="A0A382KD18"/>
<gene>
    <name evidence="2" type="ORF">METZ01_LOCUS275738</name>
</gene>
<keyword evidence="1" id="KW-0812">Transmembrane</keyword>
<feature type="transmembrane region" description="Helical" evidence="1">
    <location>
        <begin position="60"/>
        <end position="86"/>
    </location>
</feature>
<sequence length="270" mass="29659">VFRAVQEAGVKIDIVAGRGVGVVGAMYAAIDGGSQLWDAARGWQAAPVSRFYRWRWMLRATAVTLGTTLGALMVPLVVLVGAVMVYPVSLILQMVGLELGGNLAAGYAQLVEKIFEPGALPVFLPRFVTVSLLVLLVTLVGGTVISSLRARLHRRSIGPFWWYMLGAPLSTSQAVEWFTHGLWRIMQGAARIKRPTSADLGERYAQLLADNIGQPGFRELILLVHDLDGRRDLVSALLAEPYRRPFFLRRLGDESGERHLETIDLAGWGR</sequence>
<evidence type="ECO:0008006" key="3">
    <source>
        <dbReference type="Google" id="ProtNLM"/>
    </source>
</evidence>
<evidence type="ECO:0000313" key="2">
    <source>
        <dbReference type="EMBL" id="SVC22884.1"/>
    </source>
</evidence>
<keyword evidence="1" id="KW-0472">Membrane</keyword>
<accession>A0A382KD18</accession>
<protein>
    <recommendedName>
        <fullName evidence="3">PNPLA domain-containing protein</fullName>
    </recommendedName>
</protein>
<feature type="non-terminal residue" evidence="2">
    <location>
        <position position="270"/>
    </location>
</feature>
<name>A0A382KD18_9ZZZZ</name>
<feature type="transmembrane region" description="Helical" evidence="1">
    <location>
        <begin position="127"/>
        <end position="148"/>
    </location>
</feature>
<keyword evidence="1" id="KW-1133">Transmembrane helix</keyword>
<dbReference type="EMBL" id="UINC01080183">
    <property type="protein sequence ID" value="SVC22884.1"/>
    <property type="molecule type" value="Genomic_DNA"/>
</dbReference>
<evidence type="ECO:0000256" key="1">
    <source>
        <dbReference type="SAM" id="Phobius"/>
    </source>
</evidence>
<proteinExistence type="predicted"/>
<feature type="non-terminal residue" evidence="2">
    <location>
        <position position="1"/>
    </location>
</feature>
<reference evidence="2" key="1">
    <citation type="submission" date="2018-05" db="EMBL/GenBank/DDBJ databases">
        <authorList>
            <person name="Lanie J.A."/>
            <person name="Ng W.-L."/>
            <person name="Kazmierczak K.M."/>
            <person name="Andrzejewski T.M."/>
            <person name="Davidsen T.M."/>
            <person name="Wayne K.J."/>
            <person name="Tettelin H."/>
            <person name="Glass J.I."/>
            <person name="Rusch D."/>
            <person name="Podicherti R."/>
            <person name="Tsui H.-C.T."/>
            <person name="Winkler M.E."/>
        </authorList>
    </citation>
    <scope>NUCLEOTIDE SEQUENCE</scope>
</reference>
<organism evidence="2">
    <name type="scientific">marine metagenome</name>
    <dbReference type="NCBI Taxonomy" id="408172"/>
    <lineage>
        <taxon>unclassified sequences</taxon>
        <taxon>metagenomes</taxon>
        <taxon>ecological metagenomes</taxon>
    </lineage>
</organism>